<comment type="similarity">
    <text evidence="1">Belongs to the HIBADH-related family.</text>
</comment>
<comment type="caution">
    <text evidence="7">The sequence shown here is derived from an EMBL/GenBank/DDBJ whole genome shotgun (WGS) entry which is preliminary data.</text>
</comment>
<proteinExistence type="inferred from homology"/>
<dbReference type="InterPro" id="IPR036291">
    <property type="entry name" value="NAD(P)-bd_dom_sf"/>
</dbReference>
<evidence type="ECO:0000256" key="2">
    <source>
        <dbReference type="ARBA" id="ARBA00023002"/>
    </source>
</evidence>
<gene>
    <name evidence="7" type="ORF">GOOTI_031_00190</name>
</gene>
<dbReference type="InterPro" id="IPR015815">
    <property type="entry name" value="HIBADH-related"/>
</dbReference>
<evidence type="ECO:0000259" key="5">
    <source>
        <dbReference type="Pfam" id="PF03446"/>
    </source>
</evidence>
<dbReference type="InterPro" id="IPR006115">
    <property type="entry name" value="6PGDH_NADP-bd"/>
</dbReference>
<evidence type="ECO:0000256" key="1">
    <source>
        <dbReference type="ARBA" id="ARBA00009080"/>
    </source>
</evidence>
<dbReference type="GO" id="GO:0051287">
    <property type="term" value="F:NAD binding"/>
    <property type="evidence" value="ECO:0007669"/>
    <property type="project" value="InterPro"/>
</dbReference>
<reference evidence="7" key="1">
    <citation type="submission" date="2012-02" db="EMBL/GenBank/DDBJ databases">
        <title>Whole genome shotgun sequence of Gordonia otitidis NBRC 100426.</title>
        <authorList>
            <person name="Yoshida I."/>
            <person name="Hosoyama A."/>
            <person name="Tsuchikane K."/>
            <person name="Katsumata H."/>
            <person name="Yamazaki S."/>
            <person name="Fujita N."/>
        </authorList>
    </citation>
    <scope>NUCLEOTIDE SEQUENCE [LARGE SCALE GENOMIC DNA]</scope>
    <source>
        <strain evidence="7">NBRC 100426</strain>
    </source>
</reference>
<evidence type="ECO:0000259" key="6">
    <source>
        <dbReference type="Pfam" id="PF14833"/>
    </source>
</evidence>
<accession>H5THB3</accession>
<dbReference type="AlphaFoldDB" id="H5THB3"/>
<feature type="active site" evidence="4">
    <location>
        <position position="172"/>
    </location>
</feature>
<feature type="domain" description="3-hydroxyisobutyrate dehydrogenase-like NAD-binding" evidence="6">
    <location>
        <begin position="167"/>
        <end position="286"/>
    </location>
</feature>
<dbReference type="SUPFAM" id="SSF48179">
    <property type="entry name" value="6-phosphogluconate dehydrogenase C-terminal domain-like"/>
    <property type="match status" value="1"/>
</dbReference>
<dbReference type="InterPro" id="IPR029154">
    <property type="entry name" value="HIBADH-like_NADP-bd"/>
</dbReference>
<dbReference type="PANTHER" id="PTHR22981">
    <property type="entry name" value="3-HYDROXYISOBUTYRATE DEHYDROGENASE-RELATED"/>
    <property type="match status" value="1"/>
</dbReference>
<dbReference type="Gene3D" id="3.40.50.720">
    <property type="entry name" value="NAD(P)-binding Rossmann-like Domain"/>
    <property type="match status" value="1"/>
</dbReference>
<evidence type="ECO:0000256" key="4">
    <source>
        <dbReference type="PIRSR" id="PIRSR000103-1"/>
    </source>
</evidence>
<organism evidence="7 8">
    <name type="scientific">Gordonia otitidis (strain DSM 44809 / CCUG 52243 / JCM 12355 / NBRC 100426 / IFM 10032)</name>
    <dbReference type="NCBI Taxonomy" id="1108044"/>
    <lineage>
        <taxon>Bacteria</taxon>
        <taxon>Bacillati</taxon>
        <taxon>Actinomycetota</taxon>
        <taxon>Actinomycetes</taxon>
        <taxon>Mycobacteriales</taxon>
        <taxon>Gordoniaceae</taxon>
        <taxon>Gordonia</taxon>
    </lineage>
</organism>
<dbReference type="PROSITE" id="PS00895">
    <property type="entry name" value="3_HYDROXYISOBUT_DH"/>
    <property type="match status" value="1"/>
</dbReference>
<dbReference type="STRING" id="1108044.GOOTI_031_00190"/>
<dbReference type="SUPFAM" id="SSF51735">
    <property type="entry name" value="NAD(P)-binding Rossmann-fold domains"/>
    <property type="match status" value="1"/>
</dbReference>
<dbReference type="Pfam" id="PF03446">
    <property type="entry name" value="NAD_binding_2"/>
    <property type="match status" value="1"/>
</dbReference>
<keyword evidence="3" id="KW-0520">NAD</keyword>
<dbReference type="PIRSF" id="PIRSF000103">
    <property type="entry name" value="HIBADH"/>
    <property type="match status" value="1"/>
</dbReference>
<protein>
    <submittedName>
        <fullName evidence="7">3-hydroxyisobutyrate dehydrogenase-related protein</fullName>
    </submittedName>
</protein>
<keyword evidence="2" id="KW-0560">Oxidoreductase</keyword>
<name>H5THB3_GORO1</name>
<dbReference type="PANTHER" id="PTHR22981:SF7">
    <property type="entry name" value="3-HYDROXYISOBUTYRATE DEHYDROGENASE, MITOCHONDRIAL"/>
    <property type="match status" value="1"/>
</dbReference>
<keyword evidence="8" id="KW-1185">Reference proteome</keyword>
<dbReference type="Proteomes" id="UP000005038">
    <property type="component" value="Unassembled WGS sequence"/>
</dbReference>
<dbReference type="Gene3D" id="1.10.1040.10">
    <property type="entry name" value="N-(1-d-carboxylethyl)-l-norvaline Dehydrogenase, domain 2"/>
    <property type="match status" value="1"/>
</dbReference>
<dbReference type="InterPro" id="IPR008927">
    <property type="entry name" value="6-PGluconate_DH-like_C_sf"/>
</dbReference>
<dbReference type="GO" id="GO:0016616">
    <property type="term" value="F:oxidoreductase activity, acting on the CH-OH group of donors, NAD or NADP as acceptor"/>
    <property type="evidence" value="ECO:0007669"/>
    <property type="project" value="TreeGrafter"/>
</dbReference>
<dbReference type="GO" id="GO:0016054">
    <property type="term" value="P:organic acid catabolic process"/>
    <property type="evidence" value="ECO:0007669"/>
    <property type="project" value="UniProtKB-ARBA"/>
</dbReference>
<evidence type="ECO:0000313" key="8">
    <source>
        <dbReference type="Proteomes" id="UP000005038"/>
    </source>
</evidence>
<feature type="domain" description="6-phosphogluconate dehydrogenase NADP-binding" evidence="5">
    <location>
        <begin position="5"/>
        <end position="160"/>
    </location>
</feature>
<dbReference type="Pfam" id="PF14833">
    <property type="entry name" value="NAD_binding_11"/>
    <property type="match status" value="1"/>
</dbReference>
<dbReference type="InterPro" id="IPR013328">
    <property type="entry name" value="6PGD_dom2"/>
</dbReference>
<evidence type="ECO:0000313" key="7">
    <source>
        <dbReference type="EMBL" id="GAB32871.1"/>
    </source>
</evidence>
<dbReference type="GO" id="GO:0050661">
    <property type="term" value="F:NADP binding"/>
    <property type="evidence" value="ECO:0007669"/>
    <property type="project" value="InterPro"/>
</dbReference>
<dbReference type="InterPro" id="IPR002204">
    <property type="entry name" value="3-OH-isobutyrate_DH-rel_CS"/>
</dbReference>
<evidence type="ECO:0000256" key="3">
    <source>
        <dbReference type="ARBA" id="ARBA00023027"/>
    </source>
</evidence>
<sequence length="290" mass="30619">MPDTTIGFIGLGNMGMPMARRLVESGHTVRGFDANATALEVLASHGGVAGGDVTEVADCADVLILMLPNSDIVEKVLIDEGVAQHVSPEALIVDMSSSVPGRTRALAETLEDKYQVRLIDAPVSGGVKGAVAGTLTIMVGGDDAAVKEAEPVLQILGRMVRTGAVASGHALKALNNLLSATHLLVTSEAMHIGRRFGIDTEVMLDAINGASGRIGSTENKWPNFVVSETYDSGFALQLMLKDMRIAQQLAREVNLSVPLTDRSVELWSAAAQELSPTADHTEIARWSGLR</sequence>
<dbReference type="RefSeq" id="WP_007237133.1">
    <property type="nucleotide sequence ID" value="NZ_BAFB01000031.1"/>
</dbReference>
<dbReference type="EMBL" id="BAFB01000031">
    <property type="protein sequence ID" value="GAB32871.1"/>
    <property type="molecule type" value="Genomic_DNA"/>
</dbReference>